<dbReference type="EMBL" id="SNRW01014552">
    <property type="protein sequence ID" value="KAA6371357.1"/>
    <property type="molecule type" value="Genomic_DNA"/>
</dbReference>
<proteinExistence type="predicted"/>
<protein>
    <submittedName>
        <fullName evidence="2">Uncharacterized protein</fullName>
    </submittedName>
</protein>
<evidence type="ECO:0000313" key="2">
    <source>
        <dbReference type="EMBL" id="KAA6371357.1"/>
    </source>
</evidence>
<name>A0A5J4ULQ9_9EUKA</name>
<organism evidence="2 3">
    <name type="scientific">Streblomastix strix</name>
    <dbReference type="NCBI Taxonomy" id="222440"/>
    <lineage>
        <taxon>Eukaryota</taxon>
        <taxon>Metamonada</taxon>
        <taxon>Preaxostyla</taxon>
        <taxon>Oxymonadida</taxon>
        <taxon>Streblomastigidae</taxon>
        <taxon>Streblomastix</taxon>
    </lineage>
</organism>
<dbReference type="AlphaFoldDB" id="A0A5J4ULQ9"/>
<gene>
    <name evidence="2" type="ORF">EZS28_033117</name>
</gene>
<keyword evidence="1" id="KW-0812">Transmembrane</keyword>
<feature type="transmembrane region" description="Helical" evidence="1">
    <location>
        <begin position="20"/>
        <end position="41"/>
    </location>
</feature>
<evidence type="ECO:0000313" key="3">
    <source>
        <dbReference type="Proteomes" id="UP000324800"/>
    </source>
</evidence>
<keyword evidence="1" id="KW-1133">Transmembrane helix</keyword>
<evidence type="ECO:0000256" key="1">
    <source>
        <dbReference type="SAM" id="Phobius"/>
    </source>
</evidence>
<keyword evidence="1" id="KW-0472">Membrane</keyword>
<comment type="caution">
    <text evidence="2">The sequence shown here is derived from an EMBL/GenBank/DDBJ whole genome shotgun (WGS) entry which is preliminary data.</text>
</comment>
<accession>A0A5J4ULQ9</accession>
<dbReference type="Proteomes" id="UP000324800">
    <property type="component" value="Unassembled WGS sequence"/>
</dbReference>
<reference evidence="2 3" key="1">
    <citation type="submission" date="2019-03" db="EMBL/GenBank/DDBJ databases">
        <title>Single cell metagenomics reveals metabolic interactions within the superorganism composed of flagellate Streblomastix strix and complex community of Bacteroidetes bacteria on its surface.</title>
        <authorList>
            <person name="Treitli S.C."/>
            <person name="Kolisko M."/>
            <person name="Husnik F."/>
            <person name="Keeling P."/>
            <person name="Hampl V."/>
        </authorList>
    </citation>
    <scope>NUCLEOTIDE SEQUENCE [LARGE SCALE GENOMIC DNA]</scope>
    <source>
        <strain evidence="2">ST1C</strain>
    </source>
</reference>
<sequence length="72" mass="8153">MTALQAKVDLTIKLQLQSRQFITVYLSAMSLISLEQVGRYLRFRFLKIGKMLISIVHSSPSGLMRFGNVGLH</sequence>